<reference evidence="3" key="1">
    <citation type="submission" date="2021-01" db="EMBL/GenBank/DDBJ databases">
        <authorList>
            <consortium name="Genoscope - CEA"/>
            <person name="William W."/>
        </authorList>
    </citation>
    <scope>NUCLEOTIDE SEQUENCE</scope>
</reference>
<keyword evidence="2" id="KW-1133">Transmembrane helix</keyword>
<comment type="caution">
    <text evidence="3">The sequence shown here is derived from an EMBL/GenBank/DDBJ whole genome shotgun (WGS) entry which is preliminary data.</text>
</comment>
<name>A0A8S1YEC2_PAROT</name>
<feature type="transmembrane region" description="Helical" evidence="2">
    <location>
        <begin position="291"/>
        <end position="324"/>
    </location>
</feature>
<protein>
    <submittedName>
        <fullName evidence="3">Uncharacterized protein</fullName>
    </submittedName>
</protein>
<feature type="transmembrane region" description="Helical" evidence="2">
    <location>
        <begin position="123"/>
        <end position="145"/>
    </location>
</feature>
<feature type="transmembrane region" description="Helical" evidence="2">
    <location>
        <begin position="92"/>
        <end position="111"/>
    </location>
</feature>
<gene>
    <name evidence="3" type="ORF">POCTA_138.1.T1530106</name>
</gene>
<dbReference type="OrthoDB" id="10366523at2759"/>
<evidence type="ECO:0000313" key="4">
    <source>
        <dbReference type="Proteomes" id="UP000683925"/>
    </source>
</evidence>
<keyword evidence="2" id="KW-0472">Membrane</keyword>
<feature type="transmembrane region" description="Helical" evidence="2">
    <location>
        <begin position="151"/>
        <end position="173"/>
    </location>
</feature>
<keyword evidence="2" id="KW-0812">Transmembrane</keyword>
<sequence length="363" mass="41981">MTEANQTELIIQGAQDQQVQAQYIELNETRETAQEIKNQTVNLKTRKEFLVQYYKKIQHQFTFLSLFFQLGSIEWVGQTVVDIGHHSTEFRWTFYIVVILLILLGLGLPIFRQNRQIVQHQRLIFRTQSVLLGFLLIGVRNYQIYNQHFDSTSFCIQTSLLIFAINSLVQILVVRRNRTHYGPAYIKWTVIGFVSFNACIGFSGFELDRSFSIAQAIILYSLYYFNQLNATLLKLPHELPEEESILDKISKFKKIFQIQNEEGSQDQVIQQLKTTHIVVNRKLATFTAGSILYLLVLFLCIFFDNALFLVIFIVFSLSLVSLVLNTPIASKSLQQTDVEFAVCLTYMDLLSPFKNIIKSSMPQ</sequence>
<evidence type="ECO:0000256" key="1">
    <source>
        <dbReference type="SAM" id="Coils"/>
    </source>
</evidence>
<feature type="coiled-coil region" evidence="1">
    <location>
        <begin position="19"/>
        <end position="46"/>
    </location>
</feature>
<keyword evidence="4" id="KW-1185">Reference proteome</keyword>
<dbReference type="Proteomes" id="UP000683925">
    <property type="component" value="Unassembled WGS sequence"/>
</dbReference>
<evidence type="ECO:0000313" key="3">
    <source>
        <dbReference type="EMBL" id="CAD8211237.1"/>
    </source>
</evidence>
<accession>A0A8S1YEC2</accession>
<feature type="transmembrane region" description="Helical" evidence="2">
    <location>
        <begin position="61"/>
        <end position="80"/>
    </location>
</feature>
<dbReference type="OMA" id="STEFRWT"/>
<dbReference type="EMBL" id="CAJJDP010000155">
    <property type="protein sequence ID" value="CAD8211237.1"/>
    <property type="molecule type" value="Genomic_DNA"/>
</dbReference>
<dbReference type="AlphaFoldDB" id="A0A8S1YEC2"/>
<evidence type="ECO:0000256" key="2">
    <source>
        <dbReference type="SAM" id="Phobius"/>
    </source>
</evidence>
<keyword evidence="1" id="KW-0175">Coiled coil</keyword>
<organism evidence="3 4">
    <name type="scientific">Paramecium octaurelia</name>
    <dbReference type="NCBI Taxonomy" id="43137"/>
    <lineage>
        <taxon>Eukaryota</taxon>
        <taxon>Sar</taxon>
        <taxon>Alveolata</taxon>
        <taxon>Ciliophora</taxon>
        <taxon>Intramacronucleata</taxon>
        <taxon>Oligohymenophorea</taxon>
        <taxon>Peniculida</taxon>
        <taxon>Parameciidae</taxon>
        <taxon>Paramecium</taxon>
    </lineage>
</organism>
<proteinExistence type="predicted"/>